<dbReference type="CDD" id="cd07381">
    <property type="entry name" value="MPP_CapA"/>
    <property type="match status" value="1"/>
</dbReference>
<evidence type="ECO:0000256" key="1">
    <source>
        <dbReference type="ARBA" id="ARBA00005662"/>
    </source>
</evidence>
<dbReference type="AlphaFoldDB" id="A0A6N7R1Z3"/>
<dbReference type="InterPro" id="IPR019079">
    <property type="entry name" value="Capsule_synth_CapA"/>
</dbReference>
<evidence type="ECO:0000313" key="4">
    <source>
        <dbReference type="EMBL" id="MRI67401.1"/>
    </source>
</evidence>
<proteinExistence type="inferred from homology"/>
<dbReference type="Proteomes" id="UP000435187">
    <property type="component" value="Unassembled WGS sequence"/>
</dbReference>
<organism evidence="4 5">
    <name type="scientific">Gracilibacillus thailandensis</name>
    <dbReference type="NCBI Taxonomy" id="563735"/>
    <lineage>
        <taxon>Bacteria</taxon>
        <taxon>Bacillati</taxon>
        <taxon>Bacillota</taxon>
        <taxon>Bacilli</taxon>
        <taxon>Bacillales</taxon>
        <taxon>Bacillaceae</taxon>
        <taxon>Gracilibacillus</taxon>
    </lineage>
</organism>
<name>A0A6N7R1Z3_9BACI</name>
<dbReference type="PANTHER" id="PTHR33393">
    <property type="entry name" value="POLYGLUTAMINE SYNTHESIS ACCESSORY PROTEIN RV0574C-RELATED"/>
    <property type="match status" value="1"/>
</dbReference>
<dbReference type="Gene3D" id="3.60.21.10">
    <property type="match status" value="1"/>
</dbReference>
<dbReference type="InterPro" id="IPR052169">
    <property type="entry name" value="CW_Biosynth-Accessory"/>
</dbReference>
<accession>A0A6N7R1Z3</accession>
<dbReference type="InterPro" id="IPR029052">
    <property type="entry name" value="Metallo-depent_PP-like"/>
</dbReference>
<evidence type="ECO:0000313" key="5">
    <source>
        <dbReference type="Proteomes" id="UP000435187"/>
    </source>
</evidence>
<evidence type="ECO:0000259" key="3">
    <source>
        <dbReference type="SMART" id="SM00854"/>
    </source>
</evidence>
<dbReference type="SUPFAM" id="SSF56300">
    <property type="entry name" value="Metallo-dependent phosphatases"/>
    <property type="match status" value="1"/>
</dbReference>
<gene>
    <name evidence="4" type="ORF">GH885_13790</name>
</gene>
<comment type="similarity">
    <text evidence="1">Belongs to the CapA family.</text>
</comment>
<evidence type="ECO:0000256" key="2">
    <source>
        <dbReference type="SAM" id="SignalP"/>
    </source>
</evidence>
<feature type="signal peptide" evidence="2">
    <location>
        <begin position="1"/>
        <end position="21"/>
    </location>
</feature>
<feature type="domain" description="Capsule synthesis protein CapA" evidence="3">
    <location>
        <begin position="51"/>
        <end position="297"/>
    </location>
</feature>
<reference evidence="4 5" key="1">
    <citation type="submission" date="2019-10" db="EMBL/GenBank/DDBJ databases">
        <title>Gracilibacillus salitolerans sp. nov., a moderate halophile isolated from a saline soil in northwest China.</title>
        <authorList>
            <person name="Gan L."/>
        </authorList>
    </citation>
    <scope>NUCLEOTIDE SEQUENCE [LARGE SCALE GENOMIC DNA]</scope>
    <source>
        <strain evidence="4 5">TP2-8</strain>
    </source>
</reference>
<protein>
    <submittedName>
        <fullName evidence="4">CapA family protein</fullName>
    </submittedName>
</protein>
<dbReference type="SMART" id="SM00854">
    <property type="entry name" value="PGA_cap"/>
    <property type="match status" value="1"/>
</dbReference>
<dbReference type="RefSeq" id="WP_153835990.1">
    <property type="nucleotide sequence ID" value="NZ_JBHUMW010000046.1"/>
</dbReference>
<feature type="chain" id="PRO_5026667409" evidence="2">
    <location>
        <begin position="22"/>
        <end position="381"/>
    </location>
</feature>
<dbReference type="EMBL" id="WJEE01000031">
    <property type="protein sequence ID" value="MRI67401.1"/>
    <property type="molecule type" value="Genomic_DNA"/>
</dbReference>
<dbReference type="PROSITE" id="PS51257">
    <property type="entry name" value="PROKAR_LIPOPROTEIN"/>
    <property type="match status" value="1"/>
</dbReference>
<dbReference type="Pfam" id="PF09587">
    <property type="entry name" value="PGA_cap"/>
    <property type="match status" value="1"/>
</dbReference>
<keyword evidence="5" id="KW-1185">Reference proteome</keyword>
<keyword evidence="2" id="KW-0732">Signal</keyword>
<comment type="caution">
    <text evidence="4">The sequence shown here is derived from an EMBL/GenBank/DDBJ whole genome shotgun (WGS) entry which is preliminary data.</text>
</comment>
<dbReference type="PANTHER" id="PTHR33393:SF12">
    <property type="entry name" value="CAPSULE BIOSYNTHESIS PROTEIN CAPA"/>
    <property type="match status" value="1"/>
</dbReference>
<sequence>MKHASTICLLLLLLVTGCAGHQEYQGHFHHMDKKERSYKESDIRFTTNEIDIAAIGDLLIHERVYNDAWNGEKYDFLSMINPVQDYLKTPDITMANQETIMGGEEIGLSDYPQFNSPFDLGDDLQEAGVDIVTMANNHTLDRGEEAIRNAIAYYEEIDMPYTGSFKSEEDQQTLRVLETEEGISVAFLSYTYGTNGIPIPDGKEYLVNLIDHEQIKKDVSEAEELAEVTIVSYHFGQEYQRLPNQEQKDLAQFAADLGVHVVIGHHPHVLQPIDWLEGKDGNKTLVAYSLGNFLSGQYELYRRIGGILQFSISKDGSNVKVHSPSFLPTFVQFDLIDETITDLQVLPLKDVSEQQLPDASDHLSEIKEHLSKNIEDLEFIE</sequence>